<dbReference type="CDD" id="cd10917">
    <property type="entry name" value="CE4_NodB_like_6s_7s"/>
    <property type="match status" value="1"/>
</dbReference>
<gene>
    <name evidence="3" type="ORF">QNH39_20695</name>
</gene>
<reference evidence="3" key="1">
    <citation type="submission" date="2023-05" db="EMBL/GenBank/DDBJ databases">
        <title>Comparative genomics of Bacillaceae isolates and their secondary metabolite potential.</title>
        <authorList>
            <person name="Song L."/>
            <person name="Nielsen L.J."/>
            <person name="Mohite O."/>
            <person name="Xu X."/>
            <person name="Weber T."/>
            <person name="Kovacs A.T."/>
        </authorList>
    </citation>
    <scope>NUCLEOTIDE SEQUENCE</scope>
    <source>
        <strain evidence="3">XLM17</strain>
    </source>
</reference>
<dbReference type="AlphaFoldDB" id="A0AA95MN37"/>
<keyword evidence="1" id="KW-0732">Signal</keyword>
<evidence type="ECO:0000259" key="2">
    <source>
        <dbReference type="PROSITE" id="PS51677"/>
    </source>
</evidence>
<dbReference type="InterPro" id="IPR002509">
    <property type="entry name" value="NODB_dom"/>
</dbReference>
<dbReference type="SUPFAM" id="SSF88713">
    <property type="entry name" value="Glycoside hydrolase/deacetylase"/>
    <property type="match status" value="1"/>
</dbReference>
<dbReference type="PROSITE" id="PS51257">
    <property type="entry name" value="PROKAR_LIPOPROTEIN"/>
    <property type="match status" value="1"/>
</dbReference>
<protein>
    <submittedName>
        <fullName evidence="3">DUF4309 domain-containing protein</fullName>
    </submittedName>
</protein>
<dbReference type="Pfam" id="PF01522">
    <property type="entry name" value="Polysacc_deac_1"/>
    <property type="match status" value="1"/>
</dbReference>
<dbReference type="Proteomes" id="UP001178288">
    <property type="component" value="Chromosome"/>
</dbReference>
<dbReference type="InterPro" id="IPR025453">
    <property type="entry name" value="DUF4309"/>
</dbReference>
<evidence type="ECO:0000256" key="1">
    <source>
        <dbReference type="SAM" id="SignalP"/>
    </source>
</evidence>
<dbReference type="EMBL" id="CP126114">
    <property type="protein sequence ID" value="WHY85043.1"/>
    <property type="molecule type" value="Genomic_DNA"/>
</dbReference>
<name>A0AA95MN37_9BACI</name>
<dbReference type="InterPro" id="IPR011330">
    <property type="entry name" value="Glyco_hydro/deAcase_b/a-brl"/>
</dbReference>
<accession>A0AA95MN37</accession>
<dbReference type="Gene3D" id="3.20.20.370">
    <property type="entry name" value="Glycoside hydrolase/deacetylase"/>
    <property type="match status" value="1"/>
</dbReference>
<dbReference type="RefSeq" id="WP_066090967.1">
    <property type="nucleotide sequence ID" value="NZ_CP126114.1"/>
</dbReference>
<keyword evidence="4" id="KW-1185">Reference proteome</keyword>
<feature type="chain" id="PRO_5041646229" evidence="1">
    <location>
        <begin position="19"/>
        <end position="423"/>
    </location>
</feature>
<dbReference type="GO" id="GO:0005975">
    <property type="term" value="P:carbohydrate metabolic process"/>
    <property type="evidence" value="ECO:0007669"/>
    <property type="project" value="InterPro"/>
</dbReference>
<proteinExistence type="predicted"/>
<feature type="signal peptide" evidence="1">
    <location>
        <begin position="1"/>
        <end position="18"/>
    </location>
</feature>
<organism evidence="3 4">
    <name type="scientific">Neobacillus novalis</name>
    <dbReference type="NCBI Taxonomy" id="220687"/>
    <lineage>
        <taxon>Bacteria</taxon>
        <taxon>Bacillati</taxon>
        <taxon>Bacillota</taxon>
        <taxon>Bacilli</taxon>
        <taxon>Bacillales</taxon>
        <taxon>Bacillaceae</taxon>
        <taxon>Neobacillus</taxon>
    </lineage>
</organism>
<dbReference type="Pfam" id="PF14172">
    <property type="entry name" value="DUF4309"/>
    <property type="match status" value="1"/>
</dbReference>
<dbReference type="InterPro" id="IPR050248">
    <property type="entry name" value="Polysacc_deacetylase_ArnD"/>
</dbReference>
<evidence type="ECO:0000313" key="4">
    <source>
        <dbReference type="Proteomes" id="UP001178288"/>
    </source>
</evidence>
<dbReference type="PROSITE" id="PS51677">
    <property type="entry name" value="NODB"/>
    <property type="match status" value="1"/>
</dbReference>
<dbReference type="KEGG" id="nnv:QNH39_20695"/>
<feature type="domain" description="NodB homology" evidence="2">
    <location>
        <begin position="232"/>
        <end position="411"/>
    </location>
</feature>
<dbReference type="PANTHER" id="PTHR10587">
    <property type="entry name" value="GLYCOSYL TRANSFERASE-RELATED"/>
    <property type="match status" value="1"/>
</dbReference>
<sequence>MKKTLWMILFFSSIIVTACVSEKPHDSKNLPPKENAIQPKEVNRPTSQLLTEIMDLAKKGTVKDCPFNVLDSIMEQVKTEWGDPDTVDQAGLGFYATFNKKKIVLGYNKAGEIFDVRSYASDMKDVSEQMIVKAFGQPAEIKNNNNENIYVYGTGHDIQLKIIIPKSSKTIDHISVFNPKRAESTGDYILDIKGSSNKLTDSAWASMQKWRKDIVLFAKNQENVFINGPNKKKVALTFDDGPDEVITPAIIDILAAHHVKGNFFFIGSRVKEHPEVVMEAFKQGNLVLNHSYHHLELTKLNKEAVRKEITDTGQAIKSVTGKEPAIIRTPYGDTNTDVAAISKQEGYSIVLWSIDTLDWSQKDSKNIVNNVLANVRNGDIILMHSDSDKGETKKALPLLIEELQKRNFEIVDLQDLLNIKGYQ</sequence>
<dbReference type="GO" id="GO:0016810">
    <property type="term" value="F:hydrolase activity, acting on carbon-nitrogen (but not peptide) bonds"/>
    <property type="evidence" value="ECO:0007669"/>
    <property type="project" value="InterPro"/>
</dbReference>
<evidence type="ECO:0000313" key="3">
    <source>
        <dbReference type="EMBL" id="WHY85043.1"/>
    </source>
</evidence>